<comment type="caution">
    <text evidence="2">The sequence shown here is derived from an EMBL/GenBank/DDBJ whole genome shotgun (WGS) entry which is preliminary data.</text>
</comment>
<feature type="non-terminal residue" evidence="2">
    <location>
        <position position="240"/>
    </location>
</feature>
<protein>
    <submittedName>
        <fullName evidence="2">Uncharacterized protein</fullName>
    </submittedName>
</protein>
<accession>A0A1Y2HY41</accession>
<organism evidence="2 3">
    <name type="scientific">Catenaria anguillulae PL171</name>
    <dbReference type="NCBI Taxonomy" id="765915"/>
    <lineage>
        <taxon>Eukaryota</taxon>
        <taxon>Fungi</taxon>
        <taxon>Fungi incertae sedis</taxon>
        <taxon>Blastocladiomycota</taxon>
        <taxon>Blastocladiomycetes</taxon>
        <taxon>Blastocladiales</taxon>
        <taxon>Catenariaceae</taxon>
        <taxon>Catenaria</taxon>
    </lineage>
</organism>
<dbReference type="Proteomes" id="UP000193411">
    <property type="component" value="Unassembled WGS sequence"/>
</dbReference>
<feature type="compositionally biased region" description="Basic residues" evidence="1">
    <location>
        <begin position="200"/>
        <end position="209"/>
    </location>
</feature>
<dbReference type="AlphaFoldDB" id="A0A1Y2HY41"/>
<gene>
    <name evidence="2" type="ORF">BCR44DRAFT_36806</name>
</gene>
<sequence>MSLVRSSVTVDFLVDRLASTTITEDSEPACETVYRAVLSDKPWDQIEFVGTTASRKKQYRLHARSTDRQSDVTIEEHLNLGFNKSAARNRPADPIDSPWISFSKSRGWAVFYTLKQDVVFNEKRVLVCLRVPKSQLQVYNGADRKAKAFASSAQECFGHVFVDVHEYSEIKIDQKVRDAFVQWVALRRDVAQYESGHAQHGGHRGRSRGRGGNGYAYRRQQPTYPYTNWTDYLDKMRLSV</sequence>
<proteinExistence type="predicted"/>
<reference evidence="2 3" key="1">
    <citation type="submission" date="2016-07" db="EMBL/GenBank/DDBJ databases">
        <title>Pervasive Adenine N6-methylation of Active Genes in Fungi.</title>
        <authorList>
            <consortium name="DOE Joint Genome Institute"/>
            <person name="Mondo S.J."/>
            <person name="Dannebaum R.O."/>
            <person name="Kuo R.C."/>
            <person name="Labutti K."/>
            <person name="Haridas S."/>
            <person name="Kuo A."/>
            <person name="Salamov A."/>
            <person name="Ahrendt S.R."/>
            <person name="Lipzen A."/>
            <person name="Sullivan W."/>
            <person name="Andreopoulos W.B."/>
            <person name="Clum A."/>
            <person name="Lindquist E."/>
            <person name="Daum C."/>
            <person name="Ramamoorthy G.K."/>
            <person name="Gryganskyi A."/>
            <person name="Culley D."/>
            <person name="Magnuson J.K."/>
            <person name="James T.Y."/>
            <person name="O'Malley M.A."/>
            <person name="Stajich J.E."/>
            <person name="Spatafora J.W."/>
            <person name="Visel A."/>
            <person name="Grigoriev I.V."/>
        </authorList>
    </citation>
    <scope>NUCLEOTIDE SEQUENCE [LARGE SCALE GENOMIC DNA]</scope>
    <source>
        <strain evidence="2 3">PL171</strain>
    </source>
</reference>
<keyword evidence="3" id="KW-1185">Reference proteome</keyword>
<evidence type="ECO:0000313" key="2">
    <source>
        <dbReference type="EMBL" id="ORZ38673.1"/>
    </source>
</evidence>
<evidence type="ECO:0000313" key="3">
    <source>
        <dbReference type="Proteomes" id="UP000193411"/>
    </source>
</evidence>
<evidence type="ECO:0000256" key="1">
    <source>
        <dbReference type="SAM" id="MobiDB-lite"/>
    </source>
</evidence>
<name>A0A1Y2HY41_9FUNG</name>
<feature type="region of interest" description="Disordered" evidence="1">
    <location>
        <begin position="195"/>
        <end position="219"/>
    </location>
</feature>
<dbReference type="EMBL" id="MCFL01000008">
    <property type="protein sequence ID" value="ORZ38673.1"/>
    <property type="molecule type" value="Genomic_DNA"/>
</dbReference>